<evidence type="ECO:0000313" key="5">
    <source>
        <dbReference type="EMBL" id="KZP25995.1"/>
    </source>
</evidence>
<dbReference type="PANTHER" id="PTHR19879:SF9">
    <property type="entry name" value="TRANSCRIPTION INITIATION FACTOR TFIID SUBUNIT 5"/>
    <property type="match status" value="1"/>
</dbReference>
<dbReference type="SMART" id="SM00320">
    <property type="entry name" value="WD40"/>
    <property type="match status" value="12"/>
</dbReference>
<reference evidence="5 6" key="1">
    <citation type="journal article" date="2016" name="Mol. Biol. Evol.">
        <title>Comparative Genomics of Early-Diverging Mushroom-Forming Fungi Provides Insights into the Origins of Lignocellulose Decay Capabilities.</title>
        <authorList>
            <person name="Nagy L.G."/>
            <person name="Riley R."/>
            <person name="Tritt A."/>
            <person name="Adam C."/>
            <person name="Daum C."/>
            <person name="Floudas D."/>
            <person name="Sun H."/>
            <person name="Yadav J.S."/>
            <person name="Pangilinan J."/>
            <person name="Larsson K.H."/>
            <person name="Matsuura K."/>
            <person name="Barry K."/>
            <person name="Labutti K."/>
            <person name="Kuo R."/>
            <person name="Ohm R.A."/>
            <person name="Bhattacharya S.S."/>
            <person name="Shirouzu T."/>
            <person name="Yoshinaga Y."/>
            <person name="Martin F.M."/>
            <person name="Grigoriev I.V."/>
            <person name="Hibbett D.S."/>
        </authorList>
    </citation>
    <scope>NUCLEOTIDE SEQUENCE [LARGE SCALE GENOMIC DNA]</scope>
    <source>
        <strain evidence="5 6">CBS 109695</strain>
    </source>
</reference>
<evidence type="ECO:0000259" key="4">
    <source>
        <dbReference type="Pfam" id="PF24883"/>
    </source>
</evidence>
<feature type="repeat" description="WD" evidence="3">
    <location>
        <begin position="1109"/>
        <end position="1141"/>
    </location>
</feature>
<dbReference type="PROSITE" id="PS00678">
    <property type="entry name" value="WD_REPEATS_1"/>
    <property type="match status" value="5"/>
</dbReference>
<feature type="repeat" description="WD" evidence="3">
    <location>
        <begin position="1057"/>
        <end position="1098"/>
    </location>
</feature>
<dbReference type="STRING" id="436010.A0A166PDZ8"/>
<feature type="repeat" description="WD" evidence="3">
    <location>
        <begin position="749"/>
        <end position="790"/>
    </location>
</feature>
<dbReference type="EMBL" id="KV417517">
    <property type="protein sequence ID" value="KZP25995.1"/>
    <property type="molecule type" value="Genomic_DNA"/>
</dbReference>
<dbReference type="Proteomes" id="UP000076532">
    <property type="component" value="Unassembled WGS sequence"/>
</dbReference>
<dbReference type="InterPro" id="IPR011047">
    <property type="entry name" value="Quinoprotein_ADH-like_sf"/>
</dbReference>
<organism evidence="5 6">
    <name type="scientific">Athelia psychrophila</name>
    <dbReference type="NCBI Taxonomy" id="1759441"/>
    <lineage>
        <taxon>Eukaryota</taxon>
        <taxon>Fungi</taxon>
        <taxon>Dikarya</taxon>
        <taxon>Basidiomycota</taxon>
        <taxon>Agaricomycotina</taxon>
        <taxon>Agaricomycetes</taxon>
        <taxon>Agaricomycetidae</taxon>
        <taxon>Atheliales</taxon>
        <taxon>Atheliaceae</taxon>
        <taxon>Athelia</taxon>
    </lineage>
</organism>
<dbReference type="PANTHER" id="PTHR19879">
    <property type="entry name" value="TRANSCRIPTION INITIATION FACTOR TFIID"/>
    <property type="match status" value="1"/>
</dbReference>
<keyword evidence="1 3" id="KW-0853">WD repeat</keyword>
<evidence type="ECO:0000256" key="3">
    <source>
        <dbReference type="PROSITE-ProRule" id="PRU00221"/>
    </source>
</evidence>
<dbReference type="SUPFAM" id="SSF50998">
    <property type="entry name" value="Quinoprotein alcohol dehydrogenase-like"/>
    <property type="match status" value="1"/>
</dbReference>
<sequence>MSGSVWNTTGTSGGTINNVNGNLVYGDYIEGVGSNRQELNDLLRRQLKPAEMDTSDRPLCLPGTRADILQIIRDWADDRSSTQTILWLYGLAGSGKSTIAATIAQHFRERHRLGALLTFDRGVDERRNPELVVRTVAFQIGLFDYRMAQLVSESFTHNPLLLSSPISYQYQKLLGILRSPIEEASDDSSIVLVLDALDECGTSDTRESLIKLMVADLASLSPRIRVLITSRKESDIEYIFGASPLIRHLELDLTSEVVVQDISAYLHHQMTRIRISRRTARLQDDWPGQAVIQILVTRTNGLFVWASTAAKFIDGYNPRKQLKLLLDGNSKSGAESAIDSLYRTALMSCDAWDDAGFVADFQTTLGIIIVARVPLSSPAIDDLICSALDALDDWQPCDVLVGQLGSVLTSAPHVRIIHPSFADFLTDRNRCGREEWYIHPGDHNTSLASKCLDFLSSKLTRNMCGLTLSLELPVCTLPEAVKYACLYWTDHVCSINSHHAHAIACLKNFMEKHLLHWFEAMSILKRSRDATSMLDNLHRWMKLSLGDDKLLELVKDAWRLSLLFGAYIEEHPLLVYSTAIPFSPVGSAIYATYHEPDSFPTVTVAGVPELSWSPCLLTISVNPGGGWIVVAFSPDGTRIACGSNTGWVRVWDASSGAEVAPPMRAARYSSIDSVVFSPDGTRIVSGSSRSIHVWDAASGAAIISILEGHSGRVTSLACSADGTRIVSGSSDNTIRVWDAKSGAALLPALKGKGNGIISVAFSPDDTQIISGSDNAIIQVWDADTGEEVRPALSGQSNGSTAVYSMALSPDGTRIIAGCEDGTIRMWDLILCIELPAFRGHTNTVTSVAFFPDSSQIVSGSNDFTVRVWDASAPEREPLRVLQAHVSGGVRSVAVSPDGTRIISSGGHDGAIRVWDAESALQRLPSLQADDIVLCDSIAFSPDGAQIVTGSRDDKVRVWDTRSGAEMFPALQGHHGWVCIVAFSSDGTRIASSSADGNTRLWDAVSGAEVLPALEGHFLKSVTSLAFSPDGTRIAGSYDSTIHLWDTRSGAQVPPFMKTQGRDNICAVAFSPNGTLITSISYGGRLRVWDARSGTEVFQSSPDRYEEYESIAFSPDGSEIFSRDENGKITIWDARSGIVLRTYSDASKGLWLFHPLTGRLLCKRPDHVRMSSRSWSIFANDKVTCKFAYCTHAGDIIIVTIPPSLLATSGEQ</sequence>
<dbReference type="InterPro" id="IPR019775">
    <property type="entry name" value="WD40_repeat_CS"/>
</dbReference>
<feature type="repeat" description="WD" evidence="3">
    <location>
        <begin position="706"/>
        <end position="747"/>
    </location>
</feature>
<dbReference type="InterPro" id="IPR036322">
    <property type="entry name" value="WD40_repeat_dom_sf"/>
</dbReference>
<feature type="repeat" description="WD" evidence="3">
    <location>
        <begin position="970"/>
        <end position="1011"/>
    </location>
</feature>
<evidence type="ECO:0000313" key="6">
    <source>
        <dbReference type="Proteomes" id="UP000076532"/>
    </source>
</evidence>
<dbReference type="Pfam" id="PF24883">
    <property type="entry name" value="NPHP3_N"/>
    <property type="match status" value="1"/>
</dbReference>
<feature type="repeat" description="WD" evidence="3">
    <location>
        <begin position="795"/>
        <end position="828"/>
    </location>
</feature>
<dbReference type="Pfam" id="PF00400">
    <property type="entry name" value="WD40"/>
    <property type="match status" value="11"/>
</dbReference>
<evidence type="ECO:0000256" key="1">
    <source>
        <dbReference type="ARBA" id="ARBA00022574"/>
    </source>
</evidence>
<dbReference type="CDD" id="cd00200">
    <property type="entry name" value="WD40"/>
    <property type="match status" value="2"/>
</dbReference>
<keyword evidence="2" id="KW-0677">Repeat</keyword>
<dbReference type="PROSITE" id="PS50294">
    <property type="entry name" value="WD_REPEATS_REGION"/>
    <property type="match status" value="7"/>
</dbReference>
<dbReference type="OrthoDB" id="2931979at2759"/>
<accession>A0A166PDZ8</accession>
<feature type="repeat" description="WD" evidence="3">
    <location>
        <begin position="1021"/>
        <end position="1054"/>
    </location>
</feature>
<feature type="repeat" description="WD" evidence="3">
    <location>
        <begin position="630"/>
        <end position="661"/>
    </location>
</feature>
<dbReference type="Gene3D" id="3.40.50.300">
    <property type="entry name" value="P-loop containing nucleotide triphosphate hydrolases"/>
    <property type="match status" value="1"/>
</dbReference>
<dbReference type="AlphaFoldDB" id="A0A166PDZ8"/>
<gene>
    <name evidence="5" type="ORF">FIBSPDRAFT_782546</name>
</gene>
<feature type="repeat" description="WD" evidence="3">
    <location>
        <begin position="936"/>
        <end position="968"/>
    </location>
</feature>
<keyword evidence="6" id="KW-1185">Reference proteome</keyword>
<evidence type="ECO:0000256" key="2">
    <source>
        <dbReference type="ARBA" id="ARBA00022737"/>
    </source>
</evidence>
<proteinExistence type="predicted"/>
<feature type="repeat" description="WD" evidence="3">
    <location>
        <begin position="837"/>
        <end position="869"/>
    </location>
</feature>
<dbReference type="InterPro" id="IPR015943">
    <property type="entry name" value="WD40/YVTN_repeat-like_dom_sf"/>
</dbReference>
<name>A0A166PDZ8_9AGAM</name>
<dbReference type="InterPro" id="IPR027417">
    <property type="entry name" value="P-loop_NTPase"/>
</dbReference>
<dbReference type="Gene3D" id="2.130.10.10">
    <property type="entry name" value="YVTN repeat-like/Quinoprotein amine dehydrogenase"/>
    <property type="match status" value="3"/>
</dbReference>
<dbReference type="PROSITE" id="PS50082">
    <property type="entry name" value="WD_REPEATS_2"/>
    <property type="match status" value="11"/>
</dbReference>
<dbReference type="InterPro" id="IPR020472">
    <property type="entry name" value="WD40_PAC1"/>
</dbReference>
<feature type="repeat" description="WD" evidence="3">
    <location>
        <begin position="889"/>
        <end position="918"/>
    </location>
</feature>
<dbReference type="InterPro" id="IPR001680">
    <property type="entry name" value="WD40_rpt"/>
</dbReference>
<feature type="domain" description="Nephrocystin 3-like N-terminal" evidence="4">
    <location>
        <begin position="72"/>
        <end position="231"/>
    </location>
</feature>
<dbReference type="SUPFAM" id="SSF52540">
    <property type="entry name" value="P-loop containing nucleoside triphosphate hydrolases"/>
    <property type="match status" value="1"/>
</dbReference>
<dbReference type="InterPro" id="IPR056884">
    <property type="entry name" value="NPHP3-like_N"/>
</dbReference>
<dbReference type="SUPFAM" id="SSF50978">
    <property type="entry name" value="WD40 repeat-like"/>
    <property type="match status" value="1"/>
</dbReference>
<dbReference type="PRINTS" id="PR00320">
    <property type="entry name" value="GPROTEINBRPT"/>
</dbReference>
<protein>
    <submittedName>
        <fullName evidence="5">WD40 repeat-like protein</fullName>
    </submittedName>
</protein>